<dbReference type="GO" id="GO:0030288">
    <property type="term" value="C:outer membrane-bounded periplasmic space"/>
    <property type="evidence" value="ECO:0007669"/>
    <property type="project" value="TreeGrafter"/>
</dbReference>
<dbReference type="InterPro" id="IPR039424">
    <property type="entry name" value="SBP_5"/>
</dbReference>
<dbReference type="Pfam" id="PF00496">
    <property type="entry name" value="SBP_bac_5"/>
    <property type="match status" value="1"/>
</dbReference>
<dbReference type="SUPFAM" id="SSF53850">
    <property type="entry name" value="Periplasmic binding protein-like II"/>
    <property type="match status" value="1"/>
</dbReference>
<proteinExistence type="inferred from homology"/>
<evidence type="ECO:0000259" key="3">
    <source>
        <dbReference type="Pfam" id="PF00496"/>
    </source>
</evidence>
<gene>
    <name evidence="4" type="primary">dppA_4</name>
    <name evidence="4" type="ORF">NCTC10638_01237</name>
</gene>
<dbReference type="PANTHER" id="PTHR30290">
    <property type="entry name" value="PERIPLASMIC BINDING COMPONENT OF ABC TRANSPORTER"/>
    <property type="match status" value="1"/>
</dbReference>
<dbReference type="GO" id="GO:0042938">
    <property type="term" value="P:dipeptide transport"/>
    <property type="evidence" value="ECO:0007669"/>
    <property type="project" value="TreeGrafter"/>
</dbReference>
<dbReference type="Gene3D" id="3.10.105.10">
    <property type="entry name" value="Dipeptide-binding Protein, Domain 3"/>
    <property type="match status" value="1"/>
</dbReference>
<dbReference type="EMBL" id="UGPN01000002">
    <property type="protein sequence ID" value="STY60044.1"/>
    <property type="molecule type" value="Genomic_DNA"/>
</dbReference>
<dbReference type="GO" id="GO:1904680">
    <property type="term" value="F:peptide transmembrane transporter activity"/>
    <property type="evidence" value="ECO:0007669"/>
    <property type="project" value="TreeGrafter"/>
</dbReference>
<evidence type="ECO:0000256" key="1">
    <source>
        <dbReference type="ARBA" id="ARBA00005695"/>
    </source>
</evidence>
<dbReference type="Proteomes" id="UP000254802">
    <property type="component" value="Unassembled WGS sequence"/>
</dbReference>
<evidence type="ECO:0000256" key="2">
    <source>
        <dbReference type="ARBA" id="ARBA00022729"/>
    </source>
</evidence>
<protein>
    <submittedName>
        <fullName evidence="4">Dipeptide-binding protein</fullName>
    </submittedName>
</protein>
<feature type="domain" description="Solute-binding protein family 5" evidence="3">
    <location>
        <begin position="1"/>
        <end position="88"/>
    </location>
</feature>
<evidence type="ECO:0000313" key="5">
    <source>
        <dbReference type="Proteomes" id="UP000254802"/>
    </source>
</evidence>
<accession>A0A378MVC5</accession>
<keyword evidence="2" id="KW-0732">Signal</keyword>
<reference evidence="4 5" key="1">
    <citation type="submission" date="2018-06" db="EMBL/GenBank/DDBJ databases">
        <authorList>
            <consortium name="Pathogen Informatics"/>
            <person name="Doyle S."/>
        </authorList>
    </citation>
    <scope>NUCLEOTIDE SEQUENCE [LARGE SCALE GENOMIC DNA]</scope>
    <source>
        <strain evidence="4 5">NCTC10638</strain>
    </source>
</reference>
<dbReference type="AlphaFoldDB" id="A0A378MVC5"/>
<name>A0A378MVC5_MANHA</name>
<dbReference type="InterPro" id="IPR000914">
    <property type="entry name" value="SBP_5_dom"/>
</dbReference>
<dbReference type="PANTHER" id="PTHR30290:SF38">
    <property type="entry name" value="D,D-DIPEPTIDE-BINDING PERIPLASMIC PROTEIN DDPA-RELATED"/>
    <property type="match status" value="1"/>
</dbReference>
<evidence type="ECO:0000313" key="4">
    <source>
        <dbReference type="EMBL" id="STY60044.1"/>
    </source>
</evidence>
<organism evidence="4 5">
    <name type="scientific">Mannheimia haemolytica</name>
    <name type="common">Pasteurella haemolytica</name>
    <dbReference type="NCBI Taxonomy" id="75985"/>
    <lineage>
        <taxon>Bacteria</taxon>
        <taxon>Pseudomonadati</taxon>
        <taxon>Pseudomonadota</taxon>
        <taxon>Gammaproteobacteria</taxon>
        <taxon>Pasteurellales</taxon>
        <taxon>Pasteurellaceae</taxon>
        <taxon>Mannheimia</taxon>
    </lineage>
</organism>
<comment type="similarity">
    <text evidence="1">Belongs to the bacterial solute-binding protein 5 family.</text>
</comment>
<sequence>MNKTEILTSVYQGSATPAKNPMPSTIWGYNNEVAGYEFNPEKAKSLLKEAGLENGFETEIWAMPVSRPYNPNARRMAEMIQEDWKAIG</sequence>